<dbReference type="PANTHER" id="PTHR45728">
    <property type="entry name" value="ACETYL-COA CARBOXYLASE, ISOFORM A"/>
    <property type="match status" value="1"/>
</dbReference>
<keyword evidence="2" id="KW-0547">Nucleotide-binding</keyword>
<dbReference type="Gene3D" id="3.30.470.20">
    <property type="entry name" value="ATP-grasp fold, B domain"/>
    <property type="match status" value="1"/>
</dbReference>
<organism evidence="5 6">
    <name type="scientific">Gracilariopsis chorda</name>
    <dbReference type="NCBI Taxonomy" id="448386"/>
    <lineage>
        <taxon>Eukaryota</taxon>
        <taxon>Rhodophyta</taxon>
        <taxon>Florideophyceae</taxon>
        <taxon>Rhodymeniophycidae</taxon>
        <taxon>Gracilariales</taxon>
        <taxon>Gracilariaceae</taxon>
        <taxon>Gracilariopsis</taxon>
    </lineage>
</organism>
<dbReference type="GO" id="GO:0003989">
    <property type="term" value="F:acetyl-CoA carboxylase activity"/>
    <property type="evidence" value="ECO:0007669"/>
    <property type="project" value="InterPro"/>
</dbReference>
<evidence type="ECO:0000256" key="1">
    <source>
        <dbReference type="ARBA" id="ARBA00022598"/>
    </source>
</evidence>
<evidence type="ECO:0000313" key="5">
    <source>
        <dbReference type="EMBL" id="PXF42607.1"/>
    </source>
</evidence>
<sequence>MPPHGHVIACKVTAENPDERFQPTSGGIQELTFRNTPNVWGFSIVGTSGGVHEFADSQFGHLFAWGETRVSSRRSLVLALKELSIRGDIRTTMEYLIQRLEMSAFRENQITTAWLDSLIAEKVAAESPPTDLAVTIEAVCRAHVHFTDRAELSQSASSMDSYHHWANL</sequence>
<evidence type="ECO:0000313" key="6">
    <source>
        <dbReference type="Proteomes" id="UP000247409"/>
    </source>
</evidence>
<evidence type="ECO:0000259" key="4">
    <source>
        <dbReference type="PROSITE" id="PS50979"/>
    </source>
</evidence>
<keyword evidence="6" id="KW-1185">Reference proteome</keyword>
<dbReference type="Pfam" id="PF02785">
    <property type="entry name" value="Biotin_carb_C"/>
    <property type="match status" value="1"/>
</dbReference>
<keyword evidence="3" id="KW-0067">ATP-binding</keyword>
<dbReference type="OrthoDB" id="14612at2759"/>
<dbReference type="EMBL" id="NBIV01000156">
    <property type="protein sequence ID" value="PXF42607.1"/>
    <property type="molecule type" value="Genomic_DNA"/>
</dbReference>
<dbReference type="PANTHER" id="PTHR45728:SF3">
    <property type="entry name" value="ACETYL-COA CARBOXYLASE"/>
    <property type="match status" value="1"/>
</dbReference>
<name>A0A2V3IKK2_9FLOR</name>
<keyword evidence="1" id="KW-0436">Ligase</keyword>
<evidence type="ECO:0000256" key="2">
    <source>
        <dbReference type="ARBA" id="ARBA00022741"/>
    </source>
</evidence>
<dbReference type="Proteomes" id="UP000247409">
    <property type="component" value="Unassembled WGS sequence"/>
</dbReference>
<dbReference type="SUPFAM" id="SSF51246">
    <property type="entry name" value="Rudiment single hybrid motif"/>
    <property type="match status" value="1"/>
</dbReference>
<evidence type="ECO:0000256" key="3">
    <source>
        <dbReference type="ARBA" id="ARBA00022840"/>
    </source>
</evidence>
<dbReference type="PROSITE" id="PS50979">
    <property type="entry name" value="BC"/>
    <property type="match status" value="1"/>
</dbReference>
<dbReference type="STRING" id="448386.A0A2V3IKK2"/>
<proteinExistence type="predicted"/>
<dbReference type="GO" id="GO:0005524">
    <property type="term" value="F:ATP binding"/>
    <property type="evidence" value="ECO:0007669"/>
    <property type="project" value="UniProtKB-KW"/>
</dbReference>
<dbReference type="InterPro" id="IPR005482">
    <property type="entry name" value="Biotin_COase_C"/>
</dbReference>
<gene>
    <name evidence="5" type="ORF">BWQ96_07657</name>
</gene>
<dbReference type="InterPro" id="IPR011764">
    <property type="entry name" value="Biotin_carboxylation_dom"/>
</dbReference>
<dbReference type="SMART" id="SM00878">
    <property type="entry name" value="Biotin_carb_C"/>
    <property type="match status" value="1"/>
</dbReference>
<dbReference type="InterPro" id="IPR049076">
    <property type="entry name" value="ACCA"/>
</dbReference>
<dbReference type="InterPro" id="IPR011054">
    <property type="entry name" value="Rudment_hybrid_motif"/>
</dbReference>
<dbReference type="GO" id="GO:0006633">
    <property type="term" value="P:fatty acid biosynthetic process"/>
    <property type="evidence" value="ECO:0007669"/>
    <property type="project" value="TreeGrafter"/>
</dbReference>
<accession>A0A2V3IKK2</accession>
<dbReference type="AlphaFoldDB" id="A0A2V3IKK2"/>
<protein>
    <submittedName>
        <fullName evidence="5">Acetyl-CoA carboxylase</fullName>
    </submittedName>
</protein>
<comment type="caution">
    <text evidence="5">The sequence shown here is derived from an EMBL/GenBank/DDBJ whole genome shotgun (WGS) entry which is preliminary data.</text>
</comment>
<reference evidence="5 6" key="1">
    <citation type="journal article" date="2018" name="Mol. Biol. Evol.">
        <title>Analysis of the draft genome of the red seaweed Gracilariopsis chorda provides insights into genome size evolution in Rhodophyta.</title>
        <authorList>
            <person name="Lee J."/>
            <person name="Yang E.C."/>
            <person name="Graf L."/>
            <person name="Yang J.H."/>
            <person name="Qiu H."/>
            <person name="Zel Zion U."/>
            <person name="Chan C.X."/>
            <person name="Stephens T.G."/>
            <person name="Weber A.P.M."/>
            <person name="Boo G.H."/>
            <person name="Boo S.M."/>
            <person name="Kim K.M."/>
            <person name="Shin Y."/>
            <person name="Jung M."/>
            <person name="Lee S.J."/>
            <person name="Yim H.S."/>
            <person name="Lee J.H."/>
            <person name="Bhattacharya D."/>
            <person name="Yoon H.S."/>
        </authorList>
    </citation>
    <scope>NUCLEOTIDE SEQUENCE [LARGE SCALE GENOMIC DNA]</scope>
    <source>
        <strain evidence="5 6">SKKU-2015</strain>
        <tissue evidence="5">Whole body</tissue>
    </source>
</reference>
<feature type="domain" description="Biotin carboxylation" evidence="4">
    <location>
        <begin position="1"/>
        <end position="120"/>
    </location>
</feature>